<comment type="similarity">
    <text evidence="2 10">Belongs to the MCU (TC 1.A.77) family.</text>
</comment>
<evidence type="ECO:0000256" key="6">
    <source>
        <dbReference type="ARBA" id="ARBA00022837"/>
    </source>
</evidence>
<evidence type="ECO:0000313" key="12">
    <source>
        <dbReference type="EMBL" id="RXM95180.1"/>
    </source>
</evidence>
<keyword evidence="9 10" id="KW-0472">Membrane</keyword>
<dbReference type="GO" id="GO:0015292">
    <property type="term" value="F:uniporter activity"/>
    <property type="evidence" value="ECO:0007669"/>
    <property type="project" value="UniProtKB-UniRule"/>
</dbReference>
<keyword evidence="5 10" id="KW-0812">Transmembrane</keyword>
<evidence type="ECO:0000313" key="13">
    <source>
        <dbReference type="Proteomes" id="UP000289886"/>
    </source>
</evidence>
<comment type="caution">
    <text evidence="12">The sequence shown here is derived from an EMBL/GenBank/DDBJ whole genome shotgun (WGS) entry which is preliminary data.</text>
</comment>
<keyword evidence="13" id="KW-1185">Reference proteome</keyword>
<dbReference type="AlphaFoldDB" id="A0A444V445"/>
<feature type="transmembrane region" description="Helical" evidence="10">
    <location>
        <begin position="247"/>
        <end position="265"/>
    </location>
</feature>
<feature type="transmembrane region" description="Helical" evidence="10">
    <location>
        <begin position="216"/>
        <end position="235"/>
    </location>
</feature>
<dbReference type="GO" id="GO:0036444">
    <property type="term" value="P:calcium import into the mitochondrion"/>
    <property type="evidence" value="ECO:0007669"/>
    <property type="project" value="TreeGrafter"/>
</dbReference>
<feature type="domain" description="Calcium uniporter protein C-terminal" evidence="11">
    <location>
        <begin position="99"/>
        <end position="301"/>
    </location>
</feature>
<keyword evidence="10" id="KW-0107">Calcium channel</keyword>
<keyword evidence="10" id="KW-0407">Ion channel</keyword>
<dbReference type="PANTHER" id="PTHR13462">
    <property type="entry name" value="CALCIUM UNIPORTER PROTEIN, MITOCHONDRIAL"/>
    <property type="match status" value="1"/>
</dbReference>
<keyword evidence="10" id="KW-0496">Mitochondrion</keyword>
<dbReference type="GO" id="GO:0051560">
    <property type="term" value="P:mitochondrial calcium ion homeostasis"/>
    <property type="evidence" value="ECO:0007669"/>
    <property type="project" value="UniProtKB-UniRule"/>
</dbReference>
<proteinExistence type="inferred from homology"/>
<organism evidence="12 13">
    <name type="scientific">Acipenser ruthenus</name>
    <name type="common">Sterlet sturgeon</name>
    <dbReference type="NCBI Taxonomy" id="7906"/>
    <lineage>
        <taxon>Eukaryota</taxon>
        <taxon>Metazoa</taxon>
        <taxon>Chordata</taxon>
        <taxon>Craniata</taxon>
        <taxon>Vertebrata</taxon>
        <taxon>Euteleostomi</taxon>
        <taxon>Actinopterygii</taxon>
        <taxon>Chondrostei</taxon>
        <taxon>Acipenseriformes</taxon>
        <taxon>Acipenseridae</taxon>
        <taxon>Acipenser</taxon>
    </lineage>
</organism>
<evidence type="ECO:0000256" key="2">
    <source>
        <dbReference type="ARBA" id="ARBA00005653"/>
    </source>
</evidence>
<dbReference type="PANTHER" id="PTHR13462:SF6">
    <property type="entry name" value="CALCIUM UNIPORTER REGULATORY SUBUNIT MCUB, MITOCHONDRIAL"/>
    <property type="match status" value="1"/>
</dbReference>
<protein>
    <recommendedName>
        <fullName evidence="10">Calcium uniporter protein</fullName>
    </recommendedName>
</protein>
<comment type="function">
    <text evidence="10">Mitochondrial inner membrane calcium uniporter that mediates calcium uptake into mitochondria. Mitochondrial calcium homeostasis plays key roles in cellular physiology and regulates cell bioenergetics, cytoplasmic calcium signals and activation of cell death pathways.</text>
</comment>
<gene>
    <name evidence="12" type="ORF">EOD39_17165</name>
</gene>
<evidence type="ECO:0000256" key="8">
    <source>
        <dbReference type="ARBA" id="ARBA00023065"/>
    </source>
</evidence>
<keyword evidence="6 10" id="KW-0106">Calcium</keyword>
<comment type="subcellular location">
    <subcellularLocation>
        <location evidence="1">Membrane</location>
        <topology evidence="1">Multi-pass membrane protein</topology>
    </subcellularLocation>
    <subcellularLocation>
        <location evidence="10">Mitochondrion inner membrane</location>
        <topology evidence="10">Multi-pass membrane protein</topology>
    </subcellularLocation>
</comment>
<dbReference type="InterPro" id="IPR039055">
    <property type="entry name" value="MCU_fam"/>
</dbReference>
<evidence type="ECO:0000256" key="1">
    <source>
        <dbReference type="ARBA" id="ARBA00004141"/>
    </source>
</evidence>
<evidence type="ECO:0000256" key="7">
    <source>
        <dbReference type="ARBA" id="ARBA00022989"/>
    </source>
</evidence>
<evidence type="ECO:0000259" key="11">
    <source>
        <dbReference type="Pfam" id="PF04678"/>
    </source>
</evidence>
<evidence type="ECO:0000256" key="4">
    <source>
        <dbReference type="ARBA" id="ARBA00022568"/>
    </source>
</evidence>
<accession>A0A444V445</accession>
<reference evidence="12 13" key="1">
    <citation type="submission" date="2019-01" db="EMBL/GenBank/DDBJ databases">
        <title>Draft Genome and Complete Hox-Cluster Characterization of the Sterlet Sturgeon (Acipenser ruthenus).</title>
        <authorList>
            <person name="Wei Q."/>
        </authorList>
    </citation>
    <scope>NUCLEOTIDE SEQUENCE [LARGE SCALE GENOMIC DNA]</scope>
    <source>
        <strain evidence="12">WHYD16114868_AA</strain>
        <tissue evidence="12">Blood</tissue>
    </source>
</reference>
<comment type="domain">
    <text evidence="10">The selectivity filter, in which calcium ions are arranged in single file, is composed of two acidic rings separated by one helical turn along the central axis of the channel pore.</text>
</comment>
<dbReference type="InterPro" id="IPR006769">
    <property type="entry name" value="MCU_C"/>
</dbReference>
<dbReference type="Proteomes" id="UP000289886">
    <property type="component" value="Unassembled WGS sequence"/>
</dbReference>
<dbReference type="GO" id="GO:1990246">
    <property type="term" value="C:uniplex complex"/>
    <property type="evidence" value="ECO:0007669"/>
    <property type="project" value="TreeGrafter"/>
</dbReference>
<sequence>MTLTLTYYQSAHSESRLQIDNLSAVICKFVKCSRQLVHWGPYKAVLYSTQALSNDIMVEYRHGLPIISLPLPSWRERCQFSIKPMLMTVGDFLHYIRDEDKGIDRATILNTDGVQVSVTTTMDTLLMNNFQLLINDITYNVHPPVREVVSREHVTQMEDVKTIVHRLHVALHLPTHQLFKERELLDKLADIKQQLHPLEEMKSRLIRKAEARTTRLLWAGLAILSVQGGALSWLTWWVYSWDIMEPVTYFITYGSAIGFYSYFILTKQDYVYPDFKDRQFLHYFYRGAKRQRFDVEKYNKLREELAMSNPGMSGRTAPSLGDLGHVTQDELSHNSSHLEGASITFSLVQDRAQG</sequence>
<evidence type="ECO:0000256" key="9">
    <source>
        <dbReference type="ARBA" id="ARBA00023136"/>
    </source>
</evidence>
<dbReference type="GO" id="GO:0005262">
    <property type="term" value="F:calcium channel activity"/>
    <property type="evidence" value="ECO:0007669"/>
    <property type="project" value="UniProtKB-UniRule"/>
</dbReference>
<keyword evidence="4 10" id="KW-0109">Calcium transport</keyword>
<dbReference type="Pfam" id="PF04678">
    <property type="entry name" value="MCU"/>
    <property type="match status" value="1"/>
</dbReference>
<evidence type="ECO:0000256" key="5">
    <source>
        <dbReference type="ARBA" id="ARBA00022692"/>
    </source>
</evidence>
<keyword evidence="8 10" id="KW-0406">Ion transport</keyword>
<evidence type="ECO:0000256" key="3">
    <source>
        <dbReference type="ARBA" id="ARBA00022448"/>
    </source>
</evidence>
<name>A0A444V445_ACIRT</name>
<keyword evidence="7 10" id="KW-1133">Transmembrane helix</keyword>
<keyword evidence="10" id="KW-0999">Mitochondrion inner membrane</keyword>
<dbReference type="GO" id="GO:0019855">
    <property type="term" value="F:calcium channel inhibitor activity"/>
    <property type="evidence" value="ECO:0007669"/>
    <property type="project" value="TreeGrafter"/>
</dbReference>
<evidence type="ECO:0000256" key="10">
    <source>
        <dbReference type="RuleBase" id="RU367035"/>
    </source>
</evidence>
<dbReference type="EMBL" id="SCEB01002597">
    <property type="protein sequence ID" value="RXM95180.1"/>
    <property type="molecule type" value="Genomic_DNA"/>
</dbReference>
<keyword evidence="3 10" id="KW-0813">Transport</keyword>